<accession>A0ABS7DKW5</accession>
<evidence type="ECO:0000313" key="2">
    <source>
        <dbReference type="Proteomes" id="UP000719942"/>
    </source>
</evidence>
<reference evidence="1 2" key="1">
    <citation type="submission" date="2021-03" db="EMBL/GenBank/DDBJ databases">
        <title>Caproiciproducens sp. nov. isolated from feces of cow.</title>
        <authorList>
            <person name="Choi J.-Y."/>
        </authorList>
    </citation>
    <scope>NUCLEOTIDE SEQUENCE [LARGE SCALE GENOMIC DNA]</scope>
    <source>
        <strain evidence="1 2">AGMB10547</strain>
    </source>
</reference>
<dbReference type="EMBL" id="JAGFNZ010000001">
    <property type="protein sequence ID" value="MBW7571944.1"/>
    <property type="molecule type" value="Genomic_DNA"/>
</dbReference>
<organism evidence="1 2">
    <name type="scientific">Caproiciproducens faecalis</name>
    <dbReference type="NCBI Taxonomy" id="2820301"/>
    <lineage>
        <taxon>Bacteria</taxon>
        <taxon>Bacillati</taxon>
        <taxon>Bacillota</taxon>
        <taxon>Clostridia</taxon>
        <taxon>Eubacteriales</taxon>
        <taxon>Acutalibacteraceae</taxon>
        <taxon>Caproiciproducens</taxon>
    </lineage>
</organism>
<dbReference type="InterPro" id="IPR036390">
    <property type="entry name" value="WH_DNA-bd_sf"/>
</dbReference>
<keyword evidence="2" id="KW-1185">Reference proteome</keyword>
<name>A0ABS7DKW5_9FIRM</name>
<dbReference type="SUPFAM" id="SSF46785">
    <property type="entry name" value="Winged helix' DNA-binding domain"/>
    <property type="match status" value="1"/>
</dbReference>
<dbReference type="InterPro" id="IPR036388">
    <property type="entry name" value="WH-like_DNA-bd_sf"/>
</dbReference>
<proteinExistence type="predicted"/>
<dbReference type="Gene3D" id="1.10.10.10">
    <property type="entry name" value="Winged helix-like DNA-binding domain superfamily/Winged helix DNA-binding domain"/>
    <property type="match status" value="1"/>
</dbReference>
<protein>
    <submittedName>
        <fullName evidence="1">HTH domain-containing protein</fullName>
    </submittedName>
</protein>
<gene>
    <name evidence="1" type="ORF">J5W02_03890</name>
</gene>
<dbReference type="Proteomes" id="UP000719942">
    <property type="component" value="Unassembled WGS sequence"/>
</dbReference>
<sequence>MELTKTSRILSVFHLFRYCSEVSFKEITNLLPVSEKTVYRDITLLRQAGVLHIRFSQKRGAFVLVDTDFHPPQFPENKTRKLYLEKIIRLCTLMVGLDSDDPIVWYRERYPQLSARTRQRDFAELFKIGYRIRYEPTDPWGESGHYDYEIPDTYGLETFHT</sequence>
<dbReference type="RefSeq" id="WP_219964315.1">
    <property type="nucleotide sequence ID" value="NZ_JAGFNZ010000001.1"/>
</dbReference>
<evidence type="ECO:0000313" key="1">
    <source>
        <dbReference type="EMBL" id="MBW7571944.1"/>
    </source>
</evidence>
<comment type="caution">
    <text evidence="1">The sequence shown here is derived from an EMBL/GenBank/DDBJ whole genome shotgun (WGS) entry which is preliminary data.</text>
</comment>